<gene>
    <name evidence="1" type="ORF">AWT83_16875</name>
</gene>
<dbReference type="AlphaFoldDB" id="A0A132P1F0"/>
<evidence type="ECO:0000313" key="2">
    <source>
        <dbReference type="Proteomes" id="UP000070452"/>
    </source>
</evidence>
<dbReference type="Proteomes" id="UP000070452">
    <property type="component" value="Unassembled WGS sequence"/>
</dbReference>
<dbReference type="Gene3D" id="3.10.450.620">
    <property type="entry name" value="JHP933, nucleotidyltransferase-like core domain"/>
    <property type="match status" value="1"/>
</dbReference>
<proteinExistence type="predicted"/>
<dbReference type="Pfam" id="PF08843">
    <property type="entry name" value="AbiEii"/>
    <property type="match status" value="1"/>
</dbReference>
<dbReference type="RefSeq" id="WP_060775898.1">
    <property type="nucleotide sequence ID" value="NZ_LRAS01000004.1"/>
</dbReference>
<dbReference type="EMBL" id="LRHK01000009">
    <property type="protein sequence ID" value="KWX16103.1"/>
    <property type="molecule type" value="Genomic_DNA"/>
</dbReference>
<protein>
    <submittedName>
        <fullName evidence="1">Abortive phage infection protein</fullName>
    </submittedName>
</protein>
<evidence type="ECO:0000313" key="1">
    <source>
        <dbReference type="EMBL" id="KWX16103.1"/>
    </source>
</evidence>
<sequence>MTPTQFAAKTRNLAKSTGLNAQLVQRHFMMDRLIEQISESKYKNDFILKGGFLLGSKYGIDRRTTIDIDTTFRNSKLTEEKLKSIFNDLTRKPTKEGIVFSIQGMKETREADFYPGFQIKLVANLEKVRVPFKMDVTTGDSIYPEADTHYHQLMFEDKKVEIPAYPTEQIIAEKLSATFSFGTDNSRAKDYYDLFTIPKLENIDTKELYKSVRNTFTKRGDTKPLSFYYEREMDKIRGNDYLEKQWEKYRSVNTFANSISFADTVNEIDHLMKSVIKIENQERKRQFNRIRQKSPILYRWVMNAVRYEGYRW</sequence>
<organism evidence="1 2">
    <name type="scientific">Enterococcus faecium</name>
    <name type="common">Streptococcus faecium</name>
    <dbReference type="NCBI Taxonomy" id="1352"/>
    <lineage>
        <taxon>Bacteria</taxon>
        <taxon>Bacillati</taxon>
        <taxon>Bacillota</taxon>
        <taxon>Bacilli</taxon>
        <taxon>Lactobacillales</taxon>
        <taxon>Enterococcaceae</taxon>
        <taxon>Enterococcus</taxon>
    </lineage>
</organism>
<name>A0A132P1F0_ENTFC</name>
<reference evidence="1 2" key="1">
    <citation type="submission" date="2016-01" db="EMBL/GenBank/DDBJ databases">
        <title>Molecular Mechanisms for transfer of large genomic segments between Enterococcus faecium strains.</title>
        <authorList>
            <person name="Garcia-Solache M.A."/>
            <person name="Lebreton F."/>
            <person name="Mclaughlin R.E."/>
            <person name="Whiteaker J.D."/>
            <person name="Gilmore M.S."/>
            <person name="Rice L.B."/>
        </authorList>
    </citation>
    <scope>NUCLEOTIDE SEQUENCE [LARGE SCALE GENOMIC DNA]</scope>
    <source>
        <strain evidence="1 2">D344RRF x C68</strain>
    </source>
</reference>
<dbReference type="InterPro" id="IPR014942">
    <property type="entry name" value="AbiEii"/>
</dbReference>
<comment type="caution">
    <text evidence="1">The sequence shown here is derived from an EMBL/GenBank/DDBJ whole genome shotgun (WGS) entry which is preliminary data.</text>
</comment>
<accession>A0A132P1F0</accession>